<evidence type="ECO:0000313" key="2">
    <source>
        <dbReference type="Proteomes" id="UP001151760"/>
    </source>
</evidence>
<reference evidence="1" key="2">
    <citation type="submission" date="2022-01" db="EMBL/GenBank/DDBJ databases">
        <authorList>
            <person name="Yamashiro T."/>
            <person name="Shiraishi A."/>
            <person name="Satake H."/>
            <person name="Nakayama K."/>
        </authorList>
    </citation>
    <scope>NUCLEOTIDE SEQUENCE</scope>
</reference>
<accession>A0ABQ5FF27</accession>
<evidence type="ECO:0000313" key="1">
    <source>
        <dbReference type="EMBL" id="GJT61877.1"/>
    </source>
</evidence>
<protein>
    <submittedName>
        <fullName evidence="1">Uncharacterized protein</fullName>
    </submittedName>
</protein>
<name>A0ABQ5FF27_9ASTR</name>
<dbReference type="EMBL" id="BQNB010017325">
    <property type="protein sequence ID" value="GJT61877.1"/>
    <property type="molecule type" value="Genomic_DNA"/>
</dbReference>
<organism evidence="1 2">
    <name type="scientific">Tanacetum coccineum</name>
    <dbReference type="NCBI Taxonomy" id="301880"/>
    <lineage>
        <taxon>Eukaryota</taxon>
        <taxon>Viridiplantae</taxon>
        <taxon>Streptophyta</taxon>
        <taxon>Embryophyta</taxon>
        <taxon>Tracheophyta</taxon>
        <taxon>Spermatophyta</taxon>
        <taxon>Magnoliopsida</taxon>
        <taxon>eudicotyledons</taxon>
        <taxon>Gunneridae</taxon>
        <taxon>Pentapetalae</taxon>
        <taxon>asterids</taxon>
        <taxon>campanulids</taxon>
        <taxon>Asterales</taxon>
        <taxon>Asteraceae</taxon>
        <taxon>Asteroideae</taxon>
        <taxon>Anthemideae</taxon>
        <taxon>Anthemidinae</taxon>
        <taxon>Tanacetum</taxon>
    </lineage>
</organism>
<reference evidence="1" key="1">
    <citation type="journal article" date="2022" name="Int. J. Mol. Sci.">
        <title>Draft Genome of Tanacetum Coccineum: Genomic Comparison of Closely Related Tanacetum-Family Plants.</title>
        <authorList>
            <person name="Yamashiro T."/>
            <person name="Shiraishi A."/>
            <person name="Nakayama K."/>
            <person name="Satake H."/>
        </authorList>
    </citation>
    <scope>NUCLEOTIDE SEQUENCE</scope>
</reference>
<gene>
    <name evidence="1" type="ORF">Tco_1005410</name>
</gene>
<comment type="caution">
    <text evidence="1">The sequence shown here is derived from an EMBL/GenBank/DDBJ whole genome shotgun (WGS) entry which is preliminary data.</text>
</comment>
<keyword evidence="2" id="KW-1185">Reference proteome</keyword>
<dbReference type="Proteomes" id="UP001151760">
    <property type="component" value="Unassembled WGS sequence"/>
</dbReference>
<proteinExistence type="predicted"/>
<sequence length="181" mass="18561">MNRNSSQRLSTITSVLWQCSQNISCVSKGKGLFGPNDGRGGKVEVGFDDFGGGGEEIGNYGGNGRRGSSIFRKGGGSLAICSMELKDDLGGGGLVVVSGRSSRVLKRAWGEVGGMENKSLIGSIVIAKGEEYLDGCVRAGGGEVKGDGVNFGVTKSLLGEILGESMEESGGEEFGVDGEAI</sequence>